<organism evidence="1">
    <name type="scientific">viral metagenome</name>
    <dbReference type="NCBI Taxonomy" id="1070528"/>
    <lineage>
        <taxon>unclassified sequences</taxon>
        <taxon>metagenomes</taxon>
        <taxon>organismal metagenomes</taxon>
    </lineage>
</organism>
<name>A0A6M3IWG7_9ZZZZ</name>
<accession>A0A6M3IWG7</accession>
<reference evidence="1" key="1">
    <citation type="submission" date="2020-03" db="EMBL/GenBank/DDBJ databases">
        <title>The deep terrestrial virosphere.</title>
        <authorList>
            <person name="Holmfeldt K."/>
            <person name="Nilsson E."/>
            <person name="Simone D."/>
            <person name="Lopez-Fernandez M."/>
            <person name="Wu X."/>
            <person name="de Brujin I."/>
            <person name="Lundin D."/>
            <person name="Andersson A."/>
            <person name="Bertilsson S."/>
            <person name="Dopson M."/>
        </authorList>
    </citation>
    <scope>NUCLEOTIDE SEQUENCE</scope>
    <source>
        <strain evidence="1">MM415B00842</strain>
    </source>
</reference>
<sequence>MENYQDLKIRQQKELNDFEGIFFAFNNKQFKEGMEKVGLTIEDKKQIFSLSAGGYIRKDRSSAFSAMFKRHAEEKNTRKQEEKFLFDSLVYELQNHEFCITLDTADALNALGYNKEDIDPKIMKKAIAEVMQEVNA</sequence>
<protein>
    <submittedName>
        <fullName evidence="1">Uncharacterized protein</fullName>
    </submittedName>
</protein>
<proteinExistence type="predicted"/>
<dbReference type="Pfam" id="PF24692">
    <property type="entry name" value="DUF7659"/>
    <property type="match status" value="1"/>
</dbReference>
<dbReference type="AlphaFoldDB" id="A0A6M3IWG7"/>
<dbReference type="EMBL" id="MT141459">
    <property type="protein sequence ID" value="QJA62009.1"/>
    <property type="molecule type" value="Genomic_DNA"/>
</dbReference>
<gene>
    <name evidence="1" type="ORF">MM415B00842_0030</name>
</gene>
<evidence type="ECO:0000313" key="1">
    <source>
        <dbReference type="EMBL" id="QJA62009.1"/>
    </source>
</evidence>
<dbReference type="InterPro" id="IPR056076">
    <property type="entry name" value="DUF7659"/>
</dbReference>